<dbReference type="Proteomes" id="UP001341281">
    <property type="component" value="Chromosome 07"/>
</dbReference>
<proteinExistence type="predicted"/>
<keyword evidence="3" id="KW-1185">Reference proteome</keyword>
<evidence type="ECO:0000313" key="3">
    <source>
        <dbReference type="Proteomes" id="UP001341281"/>
    </source>
</evidence>
<gene>
    <name evidence="2" type="ORF">U9M48_033702</name>
</gene>
<dbReference type="AlphaFoldDB" id="A0AAQ3U7J8"/>
<reference evidence="2 3" key="1">
    <citation type="submission" date="2024-02" db="EMBL/GenBank/DDBJ databases">
        <title>High-quality chromosome-scale genome assembly of Pensacola bahiagrass (Paspalum notatum Flugge var. saurae).</title>
        <authorList>
            <person name="Vega J.M."/>
            <person name="Podio M."/>
            <person name="Orjuela J."/>
            <person name="Siena L.A."/>
            <person name="Pessino S.C."/>
            <person name="Combes M.C."/>
            <person name="Mariac C."/>
            <person name="Albertini E."/>
            <person name="Pupilli F."/>
            <person name="Ortiz J.P.A."/>
            <person name="Leblanc O."/>
        </authorList>
    </citation>
    <scope>NUCLEOTIDE SEQUENCE [LARGE SCALE GENOMIC DNA]</scope>
    <source>
        <strain evidence="2">R1</strain>
        <tissue evidence="2">Leaf</tissue>
    </source>
</reference>
<evidence type="ECO:0000313" key="2">
    <source>
        <dbReference type="EMBL" id="WVZ86999.1"/>
    </source>
</evidence>
<sequence>MLALARRPEPGPDRRTPARRDLRAGSASARVSGGGESAFACSRCDARRDQKKKLYVGLLELWLWGVAPRRHFSWRIYQGKPDDDTTTEHHHYTIAPAFHCMPYGEQGSQTFVLIV</sequence>
<evidence type="ECO:0000256" key="1">
    <source>
        <dbReference type="SAM" id="MobiDB-lite"/>
    </source>
</evidence>
<feature type="compositionally biased region" description="Basic and acidic residues" evidence="1">
    <location>
        <begin position="1"/>
        <end position="23"/>
    </location>
</feature>
<feature type="region of interest" description="Disordered" evidence="1">
    <location>
        <begin position="1"/>
        <end position="37"/>
    </location>
</feature>
<protein>
    <submittedName>
        <fullName evidence="2">Uncharacterized protein</fullName>
    </submittedName>
</protein>
<dbReference type="EMBL" id="CP144751">
    <property type="protein sequence ID" value="WVZ86999.1"/>
    <property type="molecule type" value="Genomic_DNA"/>
</dbReference>
<name>A0AAQ3U7J8_PASNO</name>
<organism evidence="2 3">
    <name type="scientific">Paspalum notatum var. saurae</name>
    <dbReference type="NCBI Taxonomy" id="547442"/>
    <lineage>
        <taxon>Eukaryota</taxon>
        <taxon>Viridiplantae</taxon>
        <taxon>Streptophyta</taxon>
        <taxon>Embryophyta</taxon>
        <taxon>Tracheophyta</taxon>
        <taxon>Spermatophyta</taxon>
        <taxon>Magnoliopsida</taxon>
        <taxon>Liliopsida</taxon>
        <taxon>Poales</taxon>
        <taxon>Poaceae</taxon>
        <taxon>PACMAD clade</taxon>
        <taxon>Panicoideae</taxon>
        <taxon>Andropogonodae</taxon>
        <taxon>Paspaleae</taxon>
        <taxon>Paspalinae</taxon>
        <taxon>Paspalum</taxon>
    </lineage>
</organism>
<accession>A0AAQ3U7J8</accession>